<organism evidence="2 3">
    <name type="scientific">Phytophthora cactorum</name>
    <dbReference type="NCBI Taxonomy" id="29920"/>
    <lineage>
        <taxon>Eukaryota</taxon>
        <taxon>Sar</taxon>
        <taxon>Stramenopiles</taxon>
        <taxon>Oomycota</taxon>
        <taxon>Peronosporomycetes</taxon>
        <taxon>Peronosporales</taxon>
        <taxon>Peronosporaceae</taxon>
        <taxon>Phytophthora</taxon>
    </lineage>
</organism>
<evidence type="ECO:0000256" key="1">
    <source>
        <dbReference type="ARBA" id="ARBA00022448"/>
    </source>
</evidence>
<sequence length="123" mass="13577">MEFVSVATASERMTRDRWAVCRSSARTSASRTLCFLHKQLLSSITAQLTPGRMVALMAVTGAAKSTLMPVYTRHKTSGRVVDDIILNSEQKKPANFIRITTYCEQAGHPLLSRYDLRGAGVLC</sequence>
<dbReference type="AlphaFoldDB" id="A0A329S8W6"/>
<keyword evidence="3" id="KW-1185">Reference proteome</keyword>
<dbReference type="InterPro" id="IPR027417">
    <property type="entry name" value="P-loop_NTPase"/>
</dbReference>
<keyword evidence="1" id="KW-0813">Transport</keyword>
<evidence type="ECO:0000313" key="3">
    <source>
        <dbReference type="Proteomes" id="UP000251314"/>
    </source>
</evidence>
<gene>
    <name evidence="2" type="ORF">PC110_g11543</name>
</gene>
<dbReference type="OrthoDB" id="10332231at2759"/>
<evidence type="ECO:0008006" key="4">
    <source>
        <dbReference type="Google" id="ProtNLM"/>
    </source>
</evidence>
<dbReference type="VEuPathDB" id="FungiDB:PC110_g11543"/>
<comment type="caution">
    <text evidence="2">The sequence shown here is derived from an EMBL/GenBank/DDBJ whole genome shotgun (WGS) entry which is preliminary data.</text>
</comment>
<dbReference type="EMBL" id="MJFZ01000292">
    <property type="protein sequence ID" value="RAW32108.1"/>
    <property type="molecule type" value="Genomic_DNA"/>
</dbReference>
<dbReference type="Proteomes" id="UP000251314">
    <property type="component" value="Unassembled WGS sequence"/>
</dbReference>
<dbReference type="PANTHER" id="PTHR19241">
    <property type="entry name" value="ATP-BINDING CASSETTE TRANSPORTER"/>
    <property type="match status" value="1"/>
</dbReference>
<reference evidence="2 3" key="1">
    <citation type="submission" date="2018-01" db="EMBL/GenBank/DDBJ databases">
        <title>Draft genome of the strawberry crown rot pathogen Phytophthora cactorum.</title>
        <authorList>
            <person name="Armitage A.D."/>
            <person name="Lysoe E."/>
            <person name="Nellist C.F."/>
            <person name="Harrison R.J."/>
            <person name="Brurberg M.B."/>
        </authorList>
    </citation>
    <scope>NUCLEOTIDE SEQUENCE [LARGE SCALE GENOMIC DNA]</scope>
    <source>
        <strain evidence="2 3">10300</strain>
    </source>
</reference>
<protein>
    <recommendedName>
        <fullName evidence="4">P-loop containing nucleoside triphosphate hydrolase</fullName>
    </recommendedName>
</protein>
<dbReference type="Gene3D" id="3.40.50.300">
    <property type="entry name" value="P-loop containing nucleotide triphosphate hydrolases"/>
    <property type="match status" value="1"/>
</dbReference>
<name>A0A329S8W6_9STRA</name>
<accession>A0A329S8W6</accession>
<proteinExistence type="predicted"/>
<evidence type="ECO:0000313" key="2">
    <source>
        <dbReference type="EMBL" id="RAW32108.1"/>
    </source>
</evidence>